<reference evidence="1 2" key="1">
    <citation type="submission" date="2018-11" db="EMBL/GenBank/DDBJ databases">
        <title>Paraburkholderia sp. DHOA04, isolated from soil.</title>
        <authorList>
            <person name="Gao Z.-H."/>
            <person name="Qiu L.-H."/>
            <person name="Fu J.-C."/>
        </authorList>
    </citation>
    <scope>NUCLEOTIDE SEQUENCE [LARGE SCALE GENOMIC DNA]</scope>
    <source>
        <strain evidence="1 2">DHOA04</strain>
    </source>
</reference>
<dbReference type="EMBL" id="RQIS01000007">
    <property type="protein sequence ID" value="RQH06629.1"/>
    <property type="molecule type" value="Genomic_DNA"/>
</dbReference>
<comment type="caution">
    <text evidence="1">The sequence shown here is derived from an EMBL/GenBank/DDBJ whole genome shotgun (WGS) entry which is preliminary data.</text>
</comment>
<accession>A0A3N6MSH2</accession>
<proteinExistence type="predicted"/>
<evidence type="ECO:0000313" key="1">
    <source>
        <dbReference type="EMBL" id="RQH06629.1"/>
    </source>
</evidence>
<gene>
    <name evidence="1" type="ORF">D1Y85_12210</name>
</gene>
<dbReference type="RefSeq" id="WP_124151306.1">
    <property type="nucleotide sequence ID" value="NZ_RQIS01000007.1"/>
</dbReference>
<sequence length="315" mass="35231">MTIATSSGFGGLENTPLARIGYYNKIIARGWEKDFLPLITNTEIDERITQCNQVVQFTRQPLVGPWRPYEKNQELVPEQVTPEGFCLRICNAAYKDLKFDKLDIARICERFAPFEESLLDSAWQGLAEEWRCYVLNGMVLETWQRNKGANAGKSCNINLGTINSPRVITGPSFGREVAKLKRTLQEARRWEDGKMVLIVPPAIQELLVESPYANALMMGQCVDCSLLATGQLPGKIIGFDVFVTNSVPAVIDATTQTEAYYIVAAHRDAFAFAGDLIEGELVRPSRYFGIEYQMLAVWGSKAILPDAMAIGYWTV</sequence>
<dbReference type="OrthoDB" id="1624479at2"/>
<evidence type="ECO:0000313" key="2">
    <source>
        <dbReference type="Proteomes" id="UP000272778"/>
    </source>
</evidence>
<keyword evidence="2" id="KW-1185">Reference proteome</keyword>
<protein>
    <submittedName>
        <fullName evidence="1">Uncharacterized protein</fullName>
    </submittedName>
</protein>
<dbReference type="AlphaFoldDB" id="A0A3N6MSH2"/>
<dbReference type="Proteomes" id="UP000272778">
    <property type="component" value="Unassembled WGS sequence"/>
</dbReference>
<organism evidence="1 2">
    <name type="scientific">Paraburkholderia dinghuensis</name>
    <dbReference type="NCBI Taxonomy" id="2305225"/>
    <lineage>
        <taxon>Bacteria</taxon>
        <taxon>Pseudomonadati</taxon>
        <taxon>Pseudomonadota</taxon>
        <taxon>Betaproteobacteria</taxon>
        <taxon>Burkholderiales</taxon>
        <taxon>Burkholderiaceae</taxon>
        <taxon>Paraburkholderia</taxon>
    </lineage>
</organism>
<name>A0A3N6MSH2_9BURK</name>